<evidence type="ECO:0000313" key="2">
    <source>
        <dbReference type="Proteomes" id="UP001231859"/>
    </source>
</evidence>
<gene>
    <name evidence="1" type="ORF">QG404_11675</name>
</gene>
<dbReference type="EMBL" id="CP123759">
    <property type="protein sequence ID" value="WGO82996.1"/>
    <property type="molecule type" value="Genomic_DNA"/>
</dbReference>
<evidence type="ECO:0000313" key="1">
    <source>
        <dbReference type="EMBL" id="WGO82996.1"/>
    </source>
</evidence>
<keyword evidence="2" id="KW-1185">Reference proteome</keyword>
<dbReference type="Proteomes" id="UP001231859">
    <property type="component" value="Chromosome"/>
</dbReference>
<name>A0ABY8P0J2_9GAMM</name>
<organism evidence="1 2">
    <name type="scientific">Arsenophonus apicola</name>
    <dbReference type="NCBI Taxonomy" id="2879119"/>
    <lineage>
        <taxon>Bacteria</taxon>
        <taxon>Pseudomonadati</taxon>
        <taxon>Pseudomonadota</taxon>
        <taxon>Gammaproteobacteria</taxon>
        <taxon>Enterobacterales</taxon>
        <taxon>Morganellaceae</taxon>
        <taxon>Arsenophonus</taxon>
    </lineage>
</organism>
<reference evidence="1 2" key="1">
    <citation type="submission" date="2023-04" db="EMBL/GenBank/DDBJ databases">
        <title>Genome dynamics across the evolutionary transition to endosymbiosis.</title>
        <authorList>
            <person name="Siozios S."/>
            <person name="Nadal-Jimenez P."/>
            <person name="Azagi T."/>
            <person name="Sprong H."/>
            <person name="Frost C.L."/>
            <person name="Parratt S.R."/>
            <person name="Taylor G."/>
            <person name="Brettell L."/>
            <person name="Lew K.C."/>
            <person name="Croft L."/>
            <person name="King K.C."/>
            <person name="Brockhurst M.A."/>
            <person name="Hypsa V."/>
            <person name="Novakova E."/>
            <person name="Darby A.C."/>
            <person name="Hurst G.D.D."/>
        </authorList>
    </citation>
    <scope>NUCLEOTIDE SEQUENCE [LARGE SCALE GENOMIC DNA]</scope>
    <source>
        <strain evidence="2">aApi_AU</strain>
    </source>
</reference>
<protein>
    <submittedName>
        <fullName evidence="1">Uncharacterized protein</fullName>
    </submittedName>
</protein>
<dbReference type="RefSeq" id="WP_280937673.1">
    <property type="nucleotide sequence ID" value="NZ_CP123759.1"/>
</dbReference>
<proteinExistence type="predicted"/>
<sequence length="57" mass="6082">MYKNNLDRRIAGTVNGTSLCSNSTNLSNNDLGTSANGDGNWGSCINKVSNYLISLEL</sequence>
<accession>A0ABY8P0J2</accession>